<reference evidence="8 9" key="1">
    <citation type="submission" date="2018-11" db="EMBL/GenBank/DDBJ databases">
        <title>Draft genome of Simplicispira Flexivirga sp. BO-16.</title>
        <authorList>
            <person name="Im W.T."/>
        </authorList>
    </citation>
    <scope>NUCLEOTIDE SEQUENCE [LARGE SCALE GENOMIC DNA]</scope>
    <source>
        <strain evidence="8 9">BO-16</strain>
    </source>
</reference>
<dbReference type="GO" id="GO:0003677">
    <property type="term" value="F:DNA binding"/>
    <property type="evidence" value="ECO:0007669"/>
    <property type="project" value="UniProtKB-KW"/>
</dbReference>
<feature type="domain" description="RNA polymerase sigma factor 70 region 4 type 2" evidence="7">
    <location>
        <begin position="104"/>
        <end position="156"/>
    </location>
</feature>
<dbReference type="NCBIfam" id="TIGR02983">
    <property type="entry name" value="SigE-fam_strep"/>
    <property type="match status" value="1"/>
</dbReference>
<protein>
    <submittedName>
        <fullName evidence="8">SigE family RNA polymerase sigma factor</fullName>
    </submittedName>
</protein>
<dbReference type="NCBIfam" id="TIGR02937">
    <property type="entry name" value="sigma70-ECF"/>
    <property type="match status" value="1"/>
</dbReference>
<dbReference type="CDD" id="cd06171">
    <property type="entry name" value="Sigma70_r4"/>
    <property type="match status" value="1"/>
</dbReference>
<dbReference type="InterPro" id="IPR013325">
    <property type="entry name" value="RNA_pol_sigma_r2"/>
</dbReference>
<evidence type="ECO:0000256" key="5">
    <source>
        <dbReference type="ARBA" id="ARBA00023163"/>
    </source>
</evidence>
<keyword evidence="3" id="KW-0731">Sigma factor</keyword>
<dbReference type="Pfam" id="PF08281">
    <property type="entry name" value="Sigma70_r4_2"/>
    <property type="match status" value="1"/>
</dbReference>
<dbReference type="Proteomes" id="UP000271678">
    <property type="component" value="Unassembled WGS sequence"/>
</dbReference>
<evidence type="ECO:0000259" key="7">
    <source>
        <dbReference type="Pfam" id="PF08281"/>
    </source>
</evidence>
<evidence type="ECO:0000256" key="1">
    <source>
        <dbReference type="ARBA" id="ARBA00010641"/>
    </source>
</evidence>
<dbReference type="InterPro" id="IPR014284">
    <property type="entry name" value="RNA_pol_sigma-70_dom"/>
</dbReference>
<sequence length="168" mass="19002">MTGRDPRADFADFVREATPALLRTAWLITGRVDQSQDLVQAAFVKAYVAWPRIRRAEALAYVRRIVVNEHTDSWRRTRREVPTGEIEARQLAAVGKTSDVDHRDEIVRLLRHLPEQQRKVVVLRYYADLSERQVADALGISLGAVKSAASRGLAALRDLTTLTGDDRR</sequence>
<keyword evidence="5" id="KW-0804">Transcription</keyword>
<dbReference type="InterPro" id="IPR014325">
    <property type="entry name" value="RNA_pol_sigma-E_actinobac"/>
</dbReference>
<evidence type="ECO:0000313" key="8">
    <source>
        <dbReference type="EMBL" id="RNI25441.1"/>
    </source>
</evidence>
<evidence type="ECO:0000256" key="4">
    <source>
        <dbReference type="ARBA" id="ARBA00023125"/>
    </source>
</evidence>
<comment type="similarity">
    <text evidence="1">Belongs to the sigma-70 factor family. ECF subfamily.</text>
</comment>
<dbReference type="SUPFAM" id="SSF88946">
    <property type="entry name" value="Sigma2 domain of RNA polymerase sigma factors"/>
    <property type="match status" value="1"/>
</dbReference>
<name>A0A3M9MIT0_9MICO</name>
<accession>A0A3M9MIT0</accession>
<dbReference type="Gene3D" id="1.10.1740.10">
    <property type="match status" value="1"/>
</dbReference>
<dbReference type="GO" id="GO:0016987">
    <property type="term" value="F:sigma factor activity"/>
    <property type="evidence" value="ECO:0007669"/>
    <property type="project" value="UniProtKB-KW"/>
</dbReference>
<dbReference type="GO" id="GO:0006352">
    <property type="term" value="P:DNA-templated transcription initiation"/>
    <property type="evidence" value="ECO:0007669"/>
    <property type="project" value="InterPro"/>
</dbReference>
<dbReference type="InterPro" id="IPR036388">
    <property type="entry name" value="WH-like_DNA-bd_sf"/>
</dbReference>
<dbReference type="SUPFAM" id="SSF88659">
    <property type="entry name" value="Sigma3 and sigma4 domains of RNA polymerase sigma factors"/>
    <property type="match status" value="1"/>
</dbReference>
<feature type="domain" description="RNA polymerase sigma-70 region 2" evidence="6">
    <location>
        <begin position="14"/>
        <end position="79"/>
    </location>
</feature>
<evidence type="ECO:0000313" key="9">
    <source>
        <dbReference type="Proteomes" id="UP000271678"/>
    </source>
</evidence>
<keyword evidence="4" id="KW-0238">DNA-binding</keyword>
<dbReference type="Gene3D" id="1.10.10.10">
    <property type="entry name" value="Winged helix-like DNA-binding domain superfamily/Winged helix DNA-binding domain"/>
    <property type="match status" value="1"/>
</dbReference>
<organism evidence="8 9">
    <name type="scientific">Flexivirga caeni</name>
    <dbReference type="NCBI Taxonomy" id="2294115"/>
    <lineage>
        <taxon>Bacteria</taxon>
        <taxon>Bacillati</taxon>
        <taxon>Actinomycetota</taxon>
        <taxon>Actinomycetes</taxon>
        <taxon>Micrococcales</taxon>
        <taxon>Dermacoccaceae</taxon>
        <taxon>Flexivirga</taxon>
    </lineage>
</organism>
<dbReference type="InterPro" id="IPR007627">
    <property type="entry name" value="RNA_pol_sigma70_r2"/>
</dbReference>
<dbReference type="EMBL" id="RJJQ01000001">
    <property type="protein sequence ID" value="RNI25441.1"/>
    <property type="molecule type" value="Genomic_DNA"/>
</dbReference>
<dbReference type="PANTHER" id="PTHR43133">
    <property type="entry name" value="RNA POLYMERASE ECF-TYPE SIGMA FACTO"/>
    <property type="match status" value="1"/>
</dbReference>
<dbReference type="InterPro" id="IPR013324">
    <property type="entry name" value="RNA_pol_sigma_r3/r4-like"/>
</dbReference>
<dbReference type="AlphaFoldDB" id="A0A3M9MIT0"/>
<gene>
    <name evidence="8" type="ORF">EFY87_02145</name>
</gene>
<evidence type="ECO:0000256" key="3">
    <source>
        <dbReference type="ARBA" id="ARBA00023082"/>
    </source>
</evidence>
<dbReference type="OrthoDB" id="3692620at2"/>
<keyword evidence="2" id="KW-0805">Transcription regulation</keyword>
<dbReference type="PANTHER" id="PTHR43133:SF50">
    <property type="entry name" value="ECF RNA POLYMERASE SIGMA FACTOR SIGM"/>
    <property type="match status" value="1"/>
</dbReference>
<comment type="caution">
    <text evidence="8">The sequence shown here is derived from an EMBL/GenBank/DDBJ whole genome shotgun (WGS) entry which is preliminary data.</text>
</comment>
<dbReference type="InterPro" id="IPR039425">
    <property type="entry name" value="RNA_pol_sigma-70-like"/>
</dbReference>
<proteinExistence type="inferred from homology"/>
<dbReference type="InterPro" id="IPR013249">
    <property type="entry name" value="RNA_pol_sigma70_r4_t2"/>
</dbReference>
<keyword evidence="9" id="KW-1185">Reference proteome</keyword>
<dbReference type="Pfam" id="PF04542">
    <property type="entry name" value="Sigma70_r2"/>
    <property type="match status" value="1"/>
</dbReference>
<evidence type="ECO:0000256" key="2">
    <source>
        <dbReference type="ARBA" id="ARBA00023015"/>
    </source>
</evidence>
<evidence type="ECO:0000259" key="6">
    <source>
        <dbReference type="Pfam" id="PF04542"/>
    </source>
</evidence>
<dbReference type="RefSeq" id="WP_123269681.1">
    <property type="nucleotide sequence ID" value="NZ_RJJQ01000001.1"/>
</dbReference>